<evidence type="ECO:0000256" key="10">
    <source>
        <dbReference type="ARBA" id="ARBA00023242"/>
    </source>
</evidence>
<dbReference type="OrthoDB" id="30826at2759"/>
<organism evidence="13 14">
    <name type="scientific">Pycnococcus provasolii</name>
    <dbReference type="NCBI Taxonomy" id="41880"/>
    <lineage>
        <taxon>Eukaryota</taxon>
        <taxon>Viridiplantae</taxon>
        <taxon>Chlorophyta</taxon>
        <taxon>Pseudoscourfieldiophyceae</taxon>
        <taxon>Pseudoscourfieldiales</taxon>
        <taxon>Pycnococcaceae</taxon>
        <taxon>Pycnococcus</taxon>
    </lineage>
</organism>
<proteinExistence type="predicted"/>
<evidence type="ECO:0000256" key="3">
    <source>
        <dbReference type="ARBA" id="ARBA00022763"/>
    </source>
</evidence>
<evidence type="ECO:0000256" key="1">
    <source>
        <dbReference type="ARBA" id="ARBA00004123"/>
    </source>
</evidence>
<keyword evidence="5" id="KW-0347">Helicase</keyword>
<name>A0A830HPL3_9CHLO</name>
<evidence type="ECO:0000256" key="2">
    <source>
        <dbReference type="ARBA" id="ARBA00022741"/>
    </source>
</evidence>
<keyword evidence="4" id="KW-0378">Hydrolase</keyword>
<feature type="domain" description="Ku" evidence="12">
    <location>
        <begin position="388"/>
        <end position="561"/>
    </location>
</feature>
<dbReference type="GO" id="GO:0003690">
    <property type="term" value="F:double-stranded DNA binding"/>
    <property type="evidence" value="ECO:0007669"/>
    <property type="project" value="TreeGrafter"/>
</dbReference>
<dbReference type="SUPFAM" id="SSF100939">
    <property type="entry name" value="SPOC domain-like"/>
    <property type="match status" value="1"/>
</dbReference>
<dbReference type="GO" id="GO:0006303">
    <property type="term" value="P:double-strand break repair via nonhomologous end joining"/>
    <property type="evidence" value="ECO:0007669"/>
    <property type="project" value="InterPro"/>
</dbReference>
<dbReference type="Gene3D" id="3.40.50.410">
    <property type="entry name" value="von Willebrand factor, type A domain"/>
    <property type="match status" value="1"/>
</dbReference>
<evidence type="ECO:0000256" key="9">
    <source>
        <dbReference type="ARBA" id="ARBA00023204"/>
    </source>
</evidence>
<evidence type="ECO:0000256" key="8">
    <source>
        <dbReference type="ARBA" id="ARBA00023172"/>
    </source>
</evidence>
<dbReference type="GO" id="GO:0005524">
    <property type="term" value="F:ATP binding"/>
    <property type="evidence" value="ECO:0007669"/>
    <property type="project" value="UniProtKB-KW"/>
</dbReference>
<dbReference type="EMBL" id="BNJQ01000018">
    <property type="protein sequence ID" value="GHP07730.1"/>
    <property type="molecule type" value="Genomic_DNA"/>
</dbReference>
<dbReference type="SMART" id="SM00559">
    <property type="entry name" value="Ku78"/>
    <property type="match status" value="1"/>
</dbReference>
<dbReference type="PANTHER" id="PTHR12604">
    <property type="entry name" value="KU AUTOANTIGEN DNA HELICASE"/>
    <property type="match status" value="1"/>
</dbReference>
<dbReference type="InterPro" id="IPR036465">
    <property type="entry name" value="vWFA_dom_sf"/>
</dbReference>
<dbReference type="Pfam" id="PF02735">
    <property type="entry name" value="Ku"/>
    <property type="match status" value="1"/>
</dbReference>
<keyword evidence="3" id="KW-0227">DNA damage</keyword>
<evidence type="ECO:0000256" key="11">
    <source>
        <dbReference type="SAM" id="MobiDB-lite"/>
    </source>
</evidence>
<dbReference type="GO" id="GO:0006310">
    <property type="term" value="P:DNA recombination"/>
    <property type="evidence" value="ECO:0007669"/>
    <property type="project" value="UniProtKB-KW"/>
</dbReference>
<keyword evidence="2" id="KW-0547">Nucleotide-binding</keyword>
<dbReference type="GO" id="GO:0042162">
    <property type="term" value="F:telomeric DNA binding"/>
    <property type="evidence" value="ECO:0007669"/>
    <property type="project" value="TreeGrafter"/>
</dbReference>
<keyword evidence="8" id="KW-0233">DNA recombination</keyword>
<evidence type="ECO:0000256" key="7">
    <source>
        <dbReference type="ARBA" id="ARBA00023125"/>
    </source>
</evidence>
<dbReference type="GO" id="GO:0016787">
    <property type="term" value="F:hydrolase activity"/>
    <property type="evidence" value="ECO:0007669"/>
    <property type="project" value="UniProtKB-KW"/>
</dbReference>
<evidence type="ECO:0000256" key="6">
    <source>
        <dbReference type="ARBA" id="ARBA00022840"/>
    </source>
</evidence>
<gene>
    <name evidence="13" type="ORF">PPROV_000647200</name>
</gene>
<protein>
    <recommendedName>
        <fullName evidence="12">Ku domain-containing protein</fullName>
    </recommendedName>
</protein>
<dbReference type="PANTHER" id="PTHR12604:SF4">
    <property type="entry name" value="X-RAY REPAIR CROSS-COMPLEMENTING PROTEIN 5"/>
    <property type="match status" value="1"/>
</dbReference>
<evidence type="ECO:0000313" key="13">
    <source>
        <dbReference type="EMBL" id="GHP07730.1"/>
    </source>
</evidence>
<sequence length="698" mass="76498">MATSTINAHVLCVDATLAKRSPECMAAVWRACFLKAQLCFRAEGDTHKNTRIAVVVFGSSQTANPLRDAFLESSAELASYDDYNAIVVARHLQEPNDALLSWLLDKQNQEELVSTANANANANATSSAQRADWLEALAVACYVARTELPEETKTRKAHITVFSPLTCALDDEAREGGDAEYVRNFVDENVVQNVELVAVDPHYQGWKRTTPHAGIRRARALAESLNGLTSAKFVMRHACNVSEVCAVRLNKLKTKPMQTHKSKIHKLCIGGGRWMAVDMAMYYKAEEEAVPRGGDPDIKRDTQYVKLQLPTSPAREPSAMTATPLSPGLVPVTANMPPKSPFQKMREEWKDQDDDFLAKYYRPKPGDAEALAAAEAASPYASDPASSSRVMTVDKTMKMQTYGRDSLPVRDEEFERLNQERLEAMRKSKHADDLPGGSMLVTSFVPRNCVPRHLWMSSAEVVCASNPQKASSKHLTPSTSSRLVVGALCRSMLEQDVVAIVRLDDGTGTKVELGVLVPYPADASLPPGAATNRTPHDALLYSRLPFKDDVKMHHAIADEPREQPSEAQLNAARRSVRLLDLDDELAPETTPNPIMQNFHVALHRAHAARAEVEGNNVAELDGEDLAAFAAPAPTVPSAEGLLAAAKAAVQHDPIDDIVLREALLDLPVPASKRRRTELAESLRSLGEAQKCNNLKFEI</sequence>
<dbReference type="Gene3D" id="2.40.290.10">
    <property type="match status" value="1"/>
</dbReference>
<dbReference type="Proteomes" id="UP000660262">
    <property type="component" value="Unassembled WGS sequence"/>
</dbReference>
<dbReference type="SUPFAM" id="SSF53300">
    <property type="entry name" value="vWA-like"/>
    <property type="match status" value="1"/>
</dbReference>
<comment type="caution">
    <text evidence="13">The sequence shown here is derived from an EMBL/GenBank/DDBJ whole genome shotgun (WGS) entry which is preliminary data.</text>
</comment>
<evidence type="ECO:0000256" key="5">
    <source>
        <dbReference type="ARBA" id="ARBA00022806"/>
    </source>
</evidence>
<dbReference type="InterPro" id="IPR006164">
    <property type="entry name" value="DNA_bd_Ku70/Ku80"/>
</dbReference>
<keyword evidence="7" id="KW-0238">DNA-binding</keyword>
<dbReference type="GO" id="GO:0004386">
    <property type="term" value="F:helicase activity"/>
    <property type="evidence" value="ECO:0007669"/>
    <property type="project" value="UniProtKB-KW"/>
</dbReference>
<accession>A0A830HPL3</accession>
<evidence type="ECO:0000259" key="12">
    <source>
        <dbReference type="SMART" id="SM00559"/>
    </source>
</evidence>
<feature type="region of interest" description="Disordered" evidence="11">
    <location>
        <begin position="312"/>
        <end position="332"/>
    </location>
</feature>
<comment type="subcellular location">
    <subcellularLocation>
        <location evidence="1">Nucleus</location>
    </subcellularLocation>
</comment>
<dbReference type="AlphaFoldDB" id="A0A830HPL3"/>
<keyword evidence="10" id="KW-0539">Nucleus</keyword>
<dbReference type="InterPro" id="IPR016194">
    <property type="entry name" value="SPOC-like_C_dom_sf"/>
</dbReference>
<keyword evidence="14" id="KW-1185">Reference proteome</keyword>
<evidence type="ECO:0000313" key="14">
    <source>
        <dbReference type="Proteomes" id="UP000660262"/>
    </source>
</evidence>
<reference evidence="13" key="1">
    <citation type="submission" date="2020-10" db="EMBL/GenBank/DDBJ databases">
        <title>Unveiling of a novel bifunctional photoreceptor, Dualchrome1, isolated from a cosmopolitan green alga.</title>
        <authorList>
            <person name="Suzuki S."/>
            <person name="Kawachi M."/>
        </authorList>
    </citation>
    <scope>NUCLEOTIDE SEQUENCE</scope>
    <source>
        <strain evidence="13">NIES 2893</strain>
    </source>
</reference>
<evidence type="ECO:0000256" key="4">
    <source>
        <dbReference type="ARBA" id="ARBA00022801"/>
    </source>
</evidence>
<keyword evidence="6" id="KW-0067">ATP-binding</keyword>
<dbReference type="GO" id="GO:0043564">
    <property type="term" value="C:Ku70:Ku80 complex"/>
    <property type="evidence" value="ECO:0007669"/>
    <property type="project" value="TreeGrafter"/>
</dbReference>
<dbReference type="GO" id="GO:0000723">
    <property type="term" value="P:telomere maintenance"/>
    <property type="evidence" value="ECO:0007669"/>
    <property type="project" value="TreeGrafter"/>
</dbReference>
<keyword evidence="9" id="KW-0234">DNA repair</keyword>